<dbReference type="RefSeq" id="WP_183153069.1">
    <property type="nucleotide sequence ID" value="NZ_JAJTZO010000028.1"/>
</dbReference>
<proteinExistence type="predicted"/>
<gene>
    <name evidence="1" type="ORF">R4K57_09415</name>
</gene>
<name>A0AAW8ZMA5_9XANT</name>
<comment type="caution">
    <text evidence="1">The sequence shown here is derived from an EMBL/GenBank/DDBJ whole genome shotgun (WGS) entry which is preliminary data.</text>
</comment>
<evidence type="ECO:0000313" key="2">
    <source>
        <dbReference type="Proteomes" id="UP001187425"/>
    </source>
</evidence>
<dbReference type="Proteomes" id="UP001187425">
    <property type="component" value="Unassembled WGS sequence"/>
</dbReference>
<dbReference type="AlphaFoldDB" id="A0AAW8ZMA5"/>
<dbReference type="EMBL" id="JAWMQI010000028">
    <property type="protein sequence ID" value="MDV7248622.1"/>
    <property type="molecule type" value="Genomic_DNA"/>
</dbReference>
<reference evidence="1 2" key="1">
    <citation type="submission" date="2023-10" db="EMBL/GenBank/DDBJ databases">
        <title>A new tool for lettuce pathogen research.</title>
        <authorList>
            <person name="Horton K.N."/>
            <person name="Cseke L.J."/>
            <person name="Badiwe M."/>
            <person name="Tesfaye D."/>
            <person name="Klein A."/>
            <person name="Su J."/>
            <person name="Potnis N."/>
            <person name="Gassmann W."/>
        </authorList>
    </citation>
    <scope>NUCLEOTIDE SEQUENCE [LARGE SCALE GENOMIC DNA]</scope>
    <source>
        <strain evidence="1 2">JSKH1901</strain>
    </source>
</reference>
<accession>A0AAW8ZMA5</accession>
<organism evidence="1 2">
    <name type="scientific">Xanthomonas hortorum pv. vitians</name>
    <dbReference type="NCBI Taxonomy" id="83224"/>
    <lineage>
        <taxon>Bacteria</taxon>
        <taxon>Pseudomonadati</taxon>
        <taxon>Pseudomonadota</taxon>
        <taxon>Gammaproteobacteria</taxon>
        <taxon>Lysobacterales</taxon>
        <taxon>Lysobacteraceae</taxon>
        <taxon>Xanthomonas</taxon>
    </lineage>
</organism>
<sequence>MTTSEYRVGAEWRSTAYILRAPHDSLVDWIVDAGRSEDLYWARLQATTIGRRRADELERIYASVYADDASE</sequence>
<evidence type="ECO:0000313" key="1">
    <source>
        <dbReference type="EMBL" id="MDV7248622.1"/>
    </source>
</evidence>
<protein>
    <submittedName>
        <fullName evidence="1">Uncharacterized protein</fullName>
    </submittedName>
</protein>